<proteinExistence type="predicted"/>
<dbReference type="SMART" id="SM01126">
    <property type="entry name" value="DDE_Tnp_IS1595"/>
    <property type="match status" value="1"/>
</dbReference>
<dbReference type="EMBL" id="KZ308126">
    <property type="protein sequence ID" value="KAG8222183.1"/>
    <property type="molecule type" value="Genomic_DNA"/>
</dbReference>
<accession>A0A8K0NU86</accession>
<reference evidence="2" key="2">
    <citation type="submission" date="2017-10" db="EMBL/GenBank/DDBJ databases">
        <title>Ladona fulva Genome sequencing and assembly.</title>
        <authorList>
            <person name="Murali S."/>
            <person name="Richards S."/>
            <person name="Bandaranaike D."/>
            <person name="Bellair M."/>
            <person name="Blankenburg K."/>
            <person name="Chao H."/>
            <person name="Dinh H."/>
            <person name="Doddapaneni H."/>
            <person name="Dugan-Rocha S."/>
            <person name="Elkadiri S."/>
            <person name="Gnanaolivu R."/>
            <person name="Hernandez B."/>
            <person name="Skinner E."/>
            <person name="Javaid M."/>
            <person name="Lee S."/>
            <person name="Li M."/>
            <person name="Ming W."/>
            <person name="Munidasa M."/>
            <person name="Muniz J."/>
            <person name="Nguyen L."/>
            <person name="Hughes D."/>
            <person name="Osuji N."/>
            <person name="Pu L.-L."/>
            <person name="Puazo M."/>
            <person name="Qu C."/>
            <person name="Quiroz J."/>
            <person name="Raj R."/>
            <person name="Weissenberger G."/>
            <person name="Xin Y."/>
            <person name="Zou X."/>
            <person name="Han Y."/>
            <person name="Worley K."/>
            <person name="Muzny D."/>
            <person name="Gibbs R."/>
        </authorList>
    </citation>
    <scope>NUCLEOTIDE SEQUENCE</scope>
    <source>
        <strain evidence="2">Sampled in the wild</strain>
    </source>
</reference>
<protein>
    <recommendedName>
        <fullName evidence="1">ISXO2-like transposase domain-containing protein</fullName>
    </recommendedName>
</protein>
<name>A0A8K0NU86_LADFU</name>
<keyword evidence="3" id="KW-1185">Reference proteome</keyword>
<gene>
    <name evidence="2" type="ORF">J437_LFUL001275</name>
</gene>
<dbReference type="OrthoDB" id="424490at2759"/>
<dbReference type="InterPro" id="IPR053164">
    <property type="entry name" value="IS1016-like_transposase"/>
</dbReference>
<reference evidence="2" key="1">
    <citation type="submission" date="2013-04" db="EMBL/GenBank/DDBJ databases">
        <authorList>
            <person name="Qu J."/>
            <person name="Murali S.C."/>
            <person name="Bandaranaike D."/>
            <person name="Bellair M."/>
            <person name="Blankenburg K."/>
            <person name="Chao H."/>
            <person name="Dinh H."/>
            <person name="Doddapaneni H."/>
            <person name="Downs B."/>
            <person name="Dugan-Rocha S."/>
            <person name="Elkadiri S."/>
            <person name="Gnanaolivu R.D."/>
            <person name="Hernandez B."/>
            <person name="Javaid M."/>
            <person name="Jayaseelan J.C."/>
            <person name="Lee S."/>
            <person name="Li M."/>
            <person name="Ming W."/>
            <person name="Munidasa M."/>
            <person name="Muniz J."/>
            <person name="Nguyen L."/>
            <person name="Ongeri F."/>
            <person name="Osuji N."/>
            <person name="Pu L.-L."/>
            <person name="Puazo M."/>
            <person name="Qu C."/>
            <person name="Quiroz J."/>
            <person name="Raj R."/>
            <person name="Weissenberger G."/>
            <person name="Xin Y."/>
            <person name="Zou X."/>
            <person name="Han Y."/>
            <person name="Richards S."/>
            <person name="Worley K."/>
            <person name="Muzny D."/>
            <person name="Gibbs R."/>
        </authorList>
    </citation>
    <scope>NUCLEOTIDE SEQUENCE</scope>
    <source>
        <strain evidence="2">Sampled in the wild</strain>
    </source>
</reference>
<dbReference type="PANTHER" id="PTHR47163">
    <property type="entry name" value="DDE_TNP_IS1595 DOMAIN-CONTAINING PROTEIN"/>
    <property type="match status" value="1"/>
</dbReference>
<dbReference type="PANTHER" id="PTHR47163:SF2">
    <property type="entry name" value="SI:DKEY-17M8.2"/>
    <property type="match status" value="1"/>
</dbReference>
<evidence type="ECO:0000259" key="1">
    <source>
        <dbReference type="SMART" id="SM01126"/>
    </source>
</evidence>
<evidence type="ECO:0000313" key="3">
    <source>
        <dbReference type="Proteomes" id="UP000792457"/>
    </source>
</evidence>
<dbReference type="AlphaFoldDB" id="A0A8K0NU86"/>
<sequence>MIPSLEEFMLLFGDDEKTIQSLISCDIIHPTRTCNKCGLTTYVKVSRQTYRCNKKSCRNEVTVRTGTFFALSKLPISKIMLLGYLWLTQIPVSSAASMTGCSNHTVCDIYQYYRKLVSNHLDFQDVQIGGEGVIVEVDETKLARRKYERSQSVDDIWVVGGVEKSADRKVFLVPIESRDPASLATILERHVLPGSIIQTNLWNYYSGLSESSMKKEEPEISYSVCSNSPAKHFDINTLRGTWEGLKQNVARRNRTTERIEEHLWEFIWRSKHADDAWDGLLFALKEVFCE</sequence>
<feature type="domain" description="ISXO2-like transposase" evidence="1">
    <location>
        <begin position="127"/>
        <end position="271"/>
    </location>
</feature>
<evidence type="ECO:0000313" key="2">
    <source>
        <dbReference type="EMBL" id="KAG8222183.1"/>
    </source>
</evidence>
<comment type="caution">
    <text evidence="2">The sequence shown here is derived from an EMBL/GenBank/DDBJ whole genome shotgun (WGS) entry which is preliminary data.</text>
</comment>
<organism evidence="2 3">
    <name type="scientific">Ladona fulva</name>
    <name type="common">Scarce chaser dragonfly</name>
    <name type="synonym">Libellula fulva</name>
    <dbReference type="NCBI Taxonomy" id="123851"/>
    <lineage>
        <taxon>Eukaryota</taxon>
        <taxon>Metazoa</taxon>
        <taxon>Ecdysozoa</taxon>
        <taxon>Arthropoda</taxon>
        <taxon>Hexapoda</taxon>
        <taxon>Insecta</taxon>
        <taxon>Pterygota</taxon>
        <taxon>Palaeoptera</taxon>
        <taxon>Odonata</taxon>
        <taxon>Epiprocta</taxon>
        <taxon>Anisoptera</taxon>
        <taxon>Libelluloidea</taxon>
        <taxon>Libellulidae</taxon>
        <taxon>Ladona</taxon>
    </lineage>
</organism>
<dbReference type="Proteomes" id="UP000792457">
    <property type="component" value="Unassembled WGS sequence"/>
</dbReference>
<dbReference type="InterPro" id="IPR024445">
    <property type="entry name" value="Tnp_ISXO2-like"/>
</dbReference>